<protein>
    <submittedName>
        <fullName evidence="1">DUF2284 domain-containing protein</fullName>
    </submittedName>
</protein>
<organism evidence="1 2">
    <name type="scientific">Acetobacterium wieringae</name>
    <dbReference type="NCBI Taxonomy" id="52694"/>
    <lineage>
        <taxon>Bacteria</taxon>
        <taxon>Bacillati</taxon>
        <taxon>Bacillota</taxon>
        <taxon>Clostridia</taxon>
        <taxon>Eubacteriales</taxon>
        <taxon>Eubacteriaceae</taxon>
        <taxon>Acetobacterium</taxon>
    </lineage>
</organism>
<evidence type="ECO:0000313" key="1">
    <source>
        <dbReference type="EMBL" id="TYC84783.1"/>
    </source>
</evidence>
<dbReference type="Pfam" id="PF10050">
    <property type="entry name" value="DUF2284"/>
    <property type="match status" value="1"/>
</dbReference>
<proteinExistence type="predicted"/>
<sequence>MLRDKIINAINEVGFDEYQEIPASDIIFADAVFASCQANTCGNYGQNYSCPPLSGDMNENKARFLKYDHAIILNKIMFLGEYYERMETSTLEVLDLLDQLRDRLEAEPVMIAGPGGCNLCAECSAKTGEDCRFPDERRYSLEGSGMDIVTMSRKLGMTYNGGDKKVGFFMMVLY</sequence>
<dbReference type="InterPro" id="IPR019271">
    <property type="entry name" value="DUF2284_metal-binding"/>
</dbReference>
<dbReference type="Proteomes" id="UP000322619">
    <property type="component" value="Unassembled WGS sequence"/>
</dbReference>
<name>A0A5D0WL65_9FIRM</name>
<dbReference type="AlphaFoldDB" id="A0A5D0WL65"/>
<comment type="caution">
    <text evidence="1">The sequence shown here is derived from an EMBL/GenBank/DDBJ whole genome shotgun (WGS) entry which is preliminary data.</text>
</comment>
<reference evidence="1 2" key="1">
    <citation type="submission" date="2019-08" db="EMBL/GenBank/DDBJ databases">
        <title>Isolation and enrichment of carboxydotrophic bacteria from anaerobic sludge for the production of bio-based chemicals from syngas.</title>
        <authorList>
            <person name="Antares A.L."/>
            <person name="Moreira J."/>
            <person name="Diender M."/>
            <person name="Parshina S.N."/>
            <person name="Stams A.J.M."/>
            <person name="Alves M."/>
            <person name="Alves J.I."/>
            <person name="Sousa D.Z."/>
        </authorList>
    </citation>
    <scope>NUCLEOTIDE SEQUENCE [LARGE SCALE GENOMIC DNA]</scope>
    <source>
        <strain evidence="1 2">JM</strain>
    </source>
</reference>
<accession>A0A5D0WL65</accession>
<dbReference type="RefSeq" id="WP_148637779.1">
    <property type="nucleotide sequence ID" value="NZ_VSLA01000024.1"/>
</dbReference>
<evidence type="ECO:0000313" key="2">
    <source>
        <dbReference type="Proteomes" id="UP000322619"/>
    </source>
</evidence>
<dbReference type="EMBL" id="VSLA01000024">
    <property type="protein sequence ID" value="TYC84783.1"/>
    <property type="molecule type" value="Genomic_DNA"/>
</dbReference>
<gene>
    <name evidence="1" type="ORF">FXB42_10635</name>
</gene>